<dbReference type="Proteomes" id="UP001597036">
    <property type="component" value="Unassembled WGS sequence"/>
</dbReference>
<protein>
    <recommendedName>
        <fullName evidence="1">Lipoprotein LpqB N-terminal domain-containing protein</fullName>
    </recommendedName>
</protein>
<dbReference type="Pfam" id="PF25976">
    <property type="entry name" value="LpqB_N"/>
    <property type="match status" value="1"/>
</dbReference>
<reference evidence="3" key="1">
    <citation type="journal article" date="2019" name="Int. J. Syst. Evol. Microbiol.">
        <title>The Global Catalogue of Microorganisms (GCM) 10K type strain sequencing project: providing services to taxonomists for standard genome sequencing and annotation.</title>
        <authorList>
            <consortium name="The Broad Institute Genomics Platform"/>
            <consortium name="The Broad Institute Genome Sequencing Center for Infectious Disease"/>
            <person name="Wu L."/>
            <person name="Ma J."/>
        </authorList>
    </citation>
    <scope>NUCLEOTIDE SEQUENCE [LARGE SCALE GENOMIC DNA]</scope>
    <source>
        <strain evidence="3">CCM 8604</strain>
    </source>
</reference>
<evidence type="ECO:0000313" key="3">
    <source>
        <dbReference type="Proteomes" id="UP001597036"/>
    </source>
</evidence>
<dbReference type="SUPFAM" id="SSF63825">
    <property type="entry name" value="YWTD domain"/>
    <property type="match status" value="1"/>
</dbReference>
<dbReference type="EMBL" id="JBHTHQ010000011">
    <property type="protein sequence ID" value="MFD0704414.1"/>
    <property type="molecule type" value="Genomic_DNA"/>
</dbReference>
<name>A0ABW2Y4E8_9BIFI</name>
<accession>A0ABW2Y4E8</accession>
<keyword evidence="3" id="KW-1185">Reference proteome</keyword>
<evidence type="ECO:0000259" key="1">
    <source>
        <dbReference type="Pfam" id="PF25976"/>
    </source>
</evidence>
<organism evidence="2 3">
    <name type="scientific">Alloscardovia venturai</name>
    <dbReference type="NCBI Taxonomy" id="1769421"/>
    <lineage>
        <taxon>Bacteria</taxon>
        <taxon>Bacillati</taxon>
        <taxon>Actinomycetota</taxon>
        <taxon>Actinomycetes</taxon>
        <taxon>Bifidobacteriales</taxon>
        <taxon>Bifidobacteriaceae</taxon>
        <taxon>Alloscardovia</taxon>
    </lineage>
</organism>
<comment type="caution">
    <text evidence="2">The sequence shown here is derived from an EMBL/GenBank/DDBJ whole genome shotgun (WGS) entry which is preliminary data.</text>
</comment>
<feature type="domain" description="Lipoprotein LpqB N-terminal" evidence="1">
    <location>
        <begin position="68"/>
        <end position="198"/>
    </location>
</feature>
<gene>
    <name evidence="2" type="ORF">ACFQY8_01425</name>
</gene>
<sequence length="585" mass="63853">MMNILLLRKYVWKFLRILEISLCSILICALLAMVGACSSLLSLPTSGGISQIPRKARQDRLIYSNPPGPQKNAEPEDIVRGFLDALPSGLQRGSFSVAHEFLSSTVRHSWKPRASSTIYTGDLGVQREARNLDGTGASQLITVAISVSIVGRVGLDGTYQPVQQHKKEILTFKLTKAKSQWRIASLDNGVLISRQDFDQVFRQVTLYQPSRSCEAFIPDVRWFGRHDWKRYALSQLLSSPPKWLDRVVRNIVEYKVSLVSVSGDNSAVRVTVSSNFAVLPRDVQALVVRMIKLTISGHDDDSSVSVYAGENDFTHADKNVKYTSSSASQSVYSVSSRHLLSLALTSAIRVGEIPIDVSQPSFTYSNHKAVIIDGNHRAQCIDSDGSACGVLFDGQQVSYVTAGMGLQVWAVSADGRSVMVAQNEQRTYQRIQLNLPAQYVIRSIAVSPEGERMVVVLSQGASAQTVLYGIVRNDKKEVAGLSDSNLTLSYKSNISMASFYNDTIVVYATNPDGSGVQRAYRQSMPGLEIAQSLPEVPVIAIAAGQISSSQKLAVLCVDRTVRGIGGSLTGGWQIMDTQAVALSQR</sequence>
<evidence type="ECO:0000313" key="2">
    <source>
        <dbReference type="EMBL" id="MFD0704414.1"/>
    </source>
</evidence>
<dbReference type="InterPro" id="IPR059026">
    <property type="entry name" value="LpqB_N"/>
</dbReference>
<proteinExistence type="predicted"/>